<dbReference type="AlphaFoldDB" id="A0A0D0DC55"/>
<protein>
    <submittedName>
        <fullName evidence="1">Uncharacterized protein</fullName>
    </submittedName>
</protein>
<dbReference type="HOGENOM" id="CLU_1917725_0_0_1"/>
<sequence>MTFTGGLEVSKAQFKTCCDAVGLPLSPRSSGEVVDTALVTQFRCMDFINETTTFDRQPTSLSDVHHQNEVIVRHPLSVHSSTANNGLLTCCIDHVFSTAWRLPFNRSPFIITRLIEVHVMIHQRRLPTKWLL</sequence>
<proteinExistence type="predicted"/>
<name>A0A0D0DC55_9AGAM</name>
<organism evidence="1 2">
    <name type="scientific">Paxillus rubicundulus Ve08.2h10</name>
    <dbReference type="NCBI Taxonomy" id="930991"/>
    <lineage>
        <taxon>Eukaryota</taxon>
        <taxon>Fungi</taxon>
        <taxon>Dikarya</taxon>
        <taxon>Basidiomycota</taxon>
        <taxon>Agaricomycotina</taxon>
        <taxon>Agaricomycetes</taxon>
        <taxon>Agaricomycetidae</taxon>
        <taxon>Boletales</taxon>
        <taxon>Paxilineae</taxon>
        <taxon>Paxillaceae</taxon>
        <taxon>Paxillus</taxon>
    </lineage>
</organism>
<reference evidence="2" key="2">
    <citation type="submission" date="2015-01" db="EMBL/GenBank/DDBJ databases">
        <title>Evolutionary Origins and Diversification of the Mycorrhizal Mutualists.</title>
        <authorList>
            <consortium name="DOE Joint Genome Institute"/>
            <consortium name="Mycorrhizal Genomics Consortium"/>
            <person name="Kohler A."/>
            <person name="Kuo A."/>
            <person name="Nagy L.G."/>
            <person name="Floudas D."/>
            <person name="Copeland A."/>
            <person name="Barry K.W."/>
            <person name="Cichocki N."/>
            <person name="Veneault-Fourrey C."/>
            <person name="LaButti K."/>
            <person name="Lindquist E.A."/>
            <person name="Lipzen A."/>
            <person name="Lundell T."/>
            <person name="Morin E."/>
            <person name="Murat C."/>
            <person name="Riley R."/>
            <person name="Ohm R."/>
            <person name="Sun H."/>
            <person name="Tunlid A."/>
            <person name="Henrissat B."/>
            <person name="Grigoriev I.V."/>
            <person name="Hibbett D.S."/>
            <person name="Martin F."/>
        </authorList>
    </citation>
    <scope>NUCLEOTIDE SEQUENCE [LARGE SCALE GENOMIC DNA]</scope>
    <source>
        <strain evidence="2">Ve08.2h10</strain>
    </source>
</reference>
<reference evidence="1 2" key="1">
    <citation type="submission" date="2014-04" db="EMBL/GenBank/DDBJ databases">
        <authorList>
            <consortium name="DOE Joint Genome Institute"/>
            <person name="Kuo A."/>
            <person name="Kohler A."/>
            <person name="Jargeat P."/>
            <person name="Nagy L.G."/>
            <person name="Floudas D."/>
            <person name="Copeland A."/>
            <person name="Barry K.W."/>
            <person name="Cichocki N."/>
            <person name="Veneault-Fourrey C."/>
            <person name="LaButti K."/>
            <person name="Lindquist E.A."/>
            <person name="Lipzen A."/>
            <person name="Lundell T."/>
            <person name="Morin E."/>
            <person name="Murat C."/>
            <person name="Sun H."/>
            <person name="Tunlid A."/>
            <person name="Henrissat B."/>
            <person name="Grigoriev I.V."/>
            <person name="Hibbett D.S."/>
            <person name="Martin F."/>
            <person name="Nordberg H.P."/>
            <person name="Cantor M.N."/>
            <person name="Hua S.X."/>
        </authorList>
    </citation>
    <scope>NUCLEOTIDE SEQUENCE [LARGE SCALE GENOMIC DNA]</scope>
    <source>
        <strain evidence="1 2">Ve08.2h10</strain>
    </source>
</reference>
<dbReference type="InParanoid" id="A0A0D0DC55"/>
<gene>
    <name evidence="1" type="ORF">PAXRUDRAFT_827643</name>
</gene>
<evidence type="ECO:0000313" key="1">
    <source>
        <dbReference type="EMBL" id="KIK94787.1"/>
    </source>
</evidence>
<evidence type="ECO:0000313" key="2">
    <source>
        <dbReference type="Proteomes" id="UP000054538"/>
    </source>
</evidence>
<keyword evidence="2" id="KW-1185">Reference proteome</keyword>
<dbReference type="Proteomes" id="UP000054538">
    <property type="component" value="Unassembled WGS sequence"/>
</dbReference>
<accession>A0A0D0DC55</accession>
<dbReference type="EMBL" id="KN825084">
    <property type="protein sequence ID" value="KIK94787.1"/>
    <property type="molecule type" value="Genomic_DNA"/>
</dbReference>